<accession>A0AAV8XZY0</accession>
<proteinExistence type="predicted"/>
<dbReference type="EMBL" id="JAPWTK010000269">
    <property type="protein sequence ID" value="KAJ8944048.1"/>
    <property type="molecule type" value="Genomic_DNA"/>
</dbReference>
<dbReference type="GO" id="GO:0005634">
    <property type="term" value="C:nucleus"/>
    <property type="evidence" value="ECO:0007669"/>
    <property type="project" value="TreeGrafter"/>
</dbReference>
<comment type="caution">
    <text evidence="3">The sequence shown here is derived from an EMBL/GenBank/DDBJ whole genome shotgun (WGS) entry which is preliminary data.</text>
</comment>
<organism evidence="3 4">
    <name type="scientific">Aromia moschata</name>
    <dbReference type="NCBI Taxonomy" id="1265417"/>
    <lineage>
        <taxon>Eukaryota</taxon>
        <taxon>Metazoa</taxon>
        <taxon>Ecdysozoa</taxon>
        <taxon>Arthropoda</taxon>
        <taxon>Hexapoda</taxon>
        <taxon>Insecta</taxon>
        <taxon>Pterygota</taxon>
        <taxon>Neoptera</taxon>
        <taxon>Endopterygota</taxon>
        <taxon>Coleoptera</taxon>
        <taxon>Polyphaga</taxon>
        <taxon>Cucujiformia</taxon>
        <taxon>Chrysomeloidea</taxon>
        <taxon>Cerambycidae</taxon>
        <taxon>Cerambycinae</taxon>
        <taxon>Callichromatini</taxon>
        <taxon>Aromia</taxon>
    </lineage>
</organism>
<feature type="transmembrane region" description="Helical" evidence="2">
    <location>
        <begin position="70"/>
        <end position="89"/>
    </location>
</feature>
<keyword evidence="2" id="KW-0812">Transmembrane</keyword>
<keyword evidence="4" id="KW-1185">Reference proteome</keyword>
<evidence type="ECO:0000313" key="4">
    <source>
        <dbReference type="Proteomes" id="UP001162162"/>
    </source>
</evidence>
<evidence type="ECO:0000256" key="2">
    <source>
        <dbReference type="SAM" id="Phobius"/>
    </source>
</evidence>
<feature type="coiled-coil region" evidence="1">
    <location>
        <begin position="47"/>
        <end position="74"/>
    </location>
</feature>
<keyword evidence="1" id="KW-0175">Coiled coil</keyword>
<evidence type="ECO:0000256" key="1">
    <source>
        <dbReference type="SAM" id="Coils"/>
    </source>
</evidence>
<dbReference type="AlphaFoldDB" id="A0AAV8XZY0"/>
<sequence>MRMREEECTCQVFAAVAVHTLSRSFGNCRERIRGVSQLELLYAEFAREEQQKQIRKEQKKIKRKRKRARFLKIAVAVNVLNMPECYLLNTL</sequence>
<dbReference type="PANTHER" id="PTHR13601">
    <property type="entry name" value="GAMETOGENETIN-BINDING PROTEIN 2"/>
    <property type="match status" value="1"/>
</dbReference>
<dbReference type="PANTHER" id="PTHR13601:SF2">
    <property type="entry name" value="GAMETOGENETIN-BINDING PROTEIN 2"/>
    <property type="match status" value="1"/>
</dbReference>
<name>A0AAV8XZY0_9CUCU</name>
<dbReference type="InterPro" id="IPR026073">
    <property type="entry name" value="GGNBP2"/>
</dbReference>
<evidence type="ECO:0000313" key="3">
    <source>
        <dbReference type="EMBL" id="KAJ8944048.1"/>
    </source>
</evidence>
<gene>
    <name evidence="3" type="ORF">NQ318_016246</name>
</gene>
<keyword evidence="2" id="KW-1133">Transmembrane helix</keyword>
<dbReference type="GO" id="GO:0005737">
    <property type="term" value="C:cytoplasm"/>
    <property type="evidence" value="ECO:0007669"/>
    <property type="project" value="TreeGrafter"/>
</dbReference>
<reference evidence="3" key="1">
    <citation type="journal article" date="2023" name="Insect Mol. Biol.">
        <title>Genome sequencing provides insights into the evolution of gene families encoding plant cell wall-degrading enzymes in longhorned beetles.</title>
        <authorList>
            <person name="Shin N.R."/>
            <person name="Okamura Y."/>
            <person name="Kirsch R."/>
            <person name="Pauchet Y."/>
        </authorList>
    </citation>
    <scope>NUCLEOTIDE SEQUENCE</scope>
    <source>
        <strain evidence="3">AMC_N1</strain>
    </source>
</reference>
<keyword evidence="2" id="KW-0472">Membrane</keyword>
<protein>
    <submittedName>
        <fullName evidence="3">Uncharacterized protein</fullName>
    </submittedName>
</protein>
<dbReference type="Proteomes" id="UP001162162">
    <property type="component" value="Unassembled WGS sequence"/>
</dbReference>